<dbReference type="PANTHER" id="PTHR33930">
    <property type="entry name" value="ALKYL HYDROPEROXIDE REDUCTASE AHPD"/>
    <property type="match status" value="1"/>
</dbReference>
<dbReference type="Gene3D" id="1.20.1290.10">
    <property type="entry name" value="AhpD-like"/>
    <property type="match status" value="1"/>
</dbReference>
<dbReference type="RefSeq" id="WP_128393689.1">
    <property type="nucleotide sequence ID" value="NZ_SHKO01000001.1"/>
</dbReference>
<dbReference type="InterPro" id="IPR029032">
    <property type="entry name" value="AhpD-like"/>
</dbReference>
<protein>
    <submittedName>
        <fullName evidence="2">AhpD family alkylhydroperoxidase</fullName>
    </submittedName>
</protein>
<gene>
    <name evidence="2" type="ORF">EV681_0414</name>
</gene>
<evidence type="ECO:0000259" key="1">
    <source>
        <dbReference type="Pfam" id="PF02627"/>
    </source>
</evidence>
<dbReference type="OrthoDB" id="1683318at2"/>
<dbReference type="SUPFAM" id="SSF69118">
    <property type="entry name" value="AhpD-like"/>
    <property type="match status" value="1"/>
</dbReference>
<dbReference type="NCBIfam" id="TIGR00778">
    <property type="entry name" value="ahpD_dom"/>
    <property type="match status" value="1"/>
</dbReference>
<dbReference type="AlphaFoldDB" id="A0A4Q7VQB0"/>
<dbReference type="Pfam" id="PF02627">
    <property type="entry name" value="CMD"/>
    <property type="match status" value="1"/>
</dbReference>
<name>A0A4Q7VQB0_9BURK</name>
<keyword evidence="2" id="KW-0575">Peroxidase</keyword>
<organism evidence="2 3">
    <name type="scientific">Advenella incenata</name>
    <dbReference type="NCBI Taxonomy" id="267800"/>
    <lineage>
        <taxon>Bacteria</taxon>
        <taxon>Pseudomonadati</taxon>
        <taxon>Pseudomonadota</taxon>
        <taxon>Betaproteobacteria</taxon>
        <taxon>Burkholderiales</taxon>
        <taxon>Alcaligenaceae</taxon>
    </lineage>
</organism>
<sequence length="114" mass="11839">MLNNWVNQMENTKAAVTPFAQNNPKMLSAFQALNAAQGANGALDAKTRELIALAVAVTTRCDSCIAAHANAARKAGVTEAELSDALGTAIALNAGAAYVYSLRAMEAHSQFGES</sequence>
<feature type="domain" description="Carboxymuconolactone decarboxylase-like" evidence="1">
    <location>
        <begin position="24"/>
        <end position="106"/>
    </location>
</feature>
<evidence type="ECO:0000313" key="3">
    <source>
        <dbReference type="Proteomes" id="UP000293398"/>
    </source>
</evidence>
<evidence type="ECO:0000313" key="2">
    <source>
        <dbReference type="EMBL" id="RZT98636.1"/>
    </source>
</evidence>
<accession>A0A4Q7VQB0</accession>
<keyword evidence="2" id="KW-0560">Oxidoreductase</keyword>
<dbReference type="GO" id="GO:0051920">
    <property type="term" value="F:peroxiredoxin activity"/>
    <property type="evidence" value="ECO:0007669"/>
    <property type="project" value="InterPro"/>
</dbReference>
<dbReference type="Proteomes" id="UP000293398">
    <property type="component" value="Unassembled WGS sequence"/>
</dbReference>
<dbReference type="PANTHER" id="PTHR33930:SF2">
    <property type="entry name" value="BLR3452 PROTEIN"/>
    <property type="match status" value="1"/>
</dbReference>
<dbReference type="InterPro" id="IPR003779">
    <property type="entry name" value="CMD-like"/>
</dbReference>
<reference evidence="2 3" key="1">
    <citation type="submission" date="2019-02" db="EMBL/GenBank/DDBJ databases">
        <title>Genomic Encyclopedia of Type Strains, Phase IV (KMG-IV): sequencing the most valuable type-strain genomes for metagenomic binning, comparative biology and taxonomic classification.</title>
        <authorList>
            <person name="Goeker M."/>
        </authorList>
    </citation>
    <scope>NUCLEOTIDE SEQUENCE [LARGE SCALE GENOMIC DNA]</scope>
    <source>
        <strain evidence="2 3">DSM 23814</strain>
    </source>
</reference>
<comment type="caution">
    <text evidence="2">The sequence shown here is derived from an EMBL/GenBank/DDBJ whole genome shotgun (WGS) entry which is preliminary data.</text>
</comment>
<dbReference type="InterPro" id="IPR004675">
    <property type="entry name" value="AhpD_core"/>
</dbReference>
<keyword evidence="3" id="KW-1185">Reference proteome</keyword>
<dbReference type="EMBL" id="SHKO01000001">
    <property type="protein sequence ID" value="RZT98636.1"/>
    <property type="molecule type" value="Genomic_DNA"/>
</dbReference>
<proteinExistence type="predicted"/>